<dbReference type="OrthoDB" id="564646at2759"/>
<evidence type="ECO:0000313" key="1">
    <source>
        <dbReference type="EMBL" id="KAA0051748.1"/>
    </source>
</evidence>
<dbReference type="AlphaFoldDB" id="A0A5A7U8Y5"/>
<comment type="caution">
    <text evidence="1">The sequence shown here is derived from an EMBL/GenBank/DDBJ whole genome shotgun (WGS) entry which is preliminary data.</text>
</comment>
<evidence type="ECO:0000313" key="2">
    <source>
        <dbReference type="EMBL" id="TYK11550.1"/>
    </source>
</evidence>
<accession>A0A5A7U8Y5</accession>
<dbReference type="EMBL" id="SSTE01011134">
    <property type="protein sequence ID" value="KAA0051748.1"/>
    <property type="molecule type" value="Genomic_DNA"/>
</dbReference>
<dbReference type="Proteomes" id="UP000321393">
    <property type="component" value="Unassembled WGS sequence"/>
</dbReference>
<organism evidence="1 3">
    <name type="scientific">Cucumis melo var. makuwa</name>
    <name type="common">Oriental melon</name>
    <dbReference type="NCBI Taxonomy" id="1194695"/>
    <lineage>
        <taxon>Eukaryota</taxon>
        <taxon>Viridiplantae</taxon>
        <taxon>Streptophyta</taxon>
        <taxon>Embryophyta</taxon>
        <taxon>Tracheophyta</taxon>
        <taxon>Spermatophyta</taxon>
        <taxon>Magnoliopsida</taxon>
        <taxon>eudicotyledons</taxon>
        <taxon>Gunneridae</taxon>
        <taxon>Pentapetalae</taxon>
        <taxon>rosids</taxon>
        <taxon>fabids</taxon>
        <taxon>Cucurbitales</taxon>
        <taxon>Cucurbitaceae</taxon>
        <taxon>Benincaseae</taxon>
        <taxon>Cucumis</taxon>
    </lineage>
</organism>
<proteinExistence type="predicted"/>
<gene>
    <name evidence="2" type="ORF">E5676_scaffold952G00090</name>
    <name evidence="1" type="ORF">E6C27_scaffold60G001400</name>
</gene>
<dbReference type="Proteomes" id="UP000321947">
    <property type="component" value="Unassembled WGS sequence"/>
</dbReference>
<evidence type="ECO:0000313" key="4">
    <source>
        <dbReference type="Proteomes" id="UP000321947"/>
    </source>
</evidence>
<reference evidence="3 4" key="1">
    <citation type="submission" date="2019-08" db="EMBL/GenBank/DDBJ databases">
        <title>Draft genome sequences of two oriental melons (Cucumis melo L. var makuwa).</title>
        <authorList>
            <person name="Kwon S.-Y."/>
        </authorList>
    </citation>
    <scope>NUCLEOTIDE SEQUENCE [LARGE SCALE GENOMIC DNA]</scope>
    <source>
        <strain evidence="4">cv. Chang Bougi</strain>
        <strain evidence="3">cv. SW 3</strain>
        <tissue evidence="1">Leaf</tissue>
    </source>
</reference>
<sequence length="132" mass="14457">MAVLSSPSVSHSPMPRPCNVGSLLGFSSLSLKPPAFSNGAKKFHGVGLIRASVTVEQQVEKTKVALVRIGTRGRNGWIMEQWEKNYYISSIVGANKNYKAWAFYFVQNLNFPFSASRGLGSTGMNCLIFVHS</sequence>
<protein>
    <submittedName>
        <fullName evidence="1">Porphobilinogen deaminase</fullName>
    </submittedName>
</protein>
<name>A0A5A7U8Y5_CUCMM</name>
<evidence type="ECO:0000313" key="3">
    <source>
        <dbReference type="Proteomes" id="UP000321393"/>
    </source>
</evidence>
<dbReference type="EMBL" id="SSTD01010708">
    <property type="protein sequence ID" value="TYK11550.1"/>
    <property type="molecule type" value="Genomic_DNA"/>
</dbReference>